<evidence type="ECO:0000256" key="7">
    <source>
        <dbReference type="ARBA" id="ARBA00022989"/>
    </source>
</evidence>
<keyword evidence="3" id="KW-0813">Transport</keyword>
<feature type="transmembrane region" description="Helical" evidence="10">
    <location>
        <begin position="344"/>
        <end position="370"/>
    </location>
</feature>
<organism evidence="14 15">
    <name type="scientific">Thiothrix lacustris</name>
    <dbReference type="NCBI Taxonomy" id="525917"/>
    <lineage>
        <taxon>Bacteria</taxon>
        <taxon>Pseudomonadati</taxon>
        <taxon>Pseudomonadota</taxon>
        <taxon>Gammaproteobacteria</taxon>
        <taxon>Thiotrichales</taxon>
        <taxon>Thiotrichaceae</taxon>
        <taxon>Thiothrix</taxon>
    </lineage>
</organism>
<evidence type="ECO:0000256" key="1">
    <source>
        <dbReference type="ARBA" id="ARBA00004651"/>
    </source>
</evidence>
<dbReference type="InterPro" id="IPR000297">
    <property type="entry name" value="PPIase_PpiC"/>
</dbReference>
<evidence type="ECO:0000313" key="15">
    <source>
        <dbReference type="Proteomes" id="UP000192491"/>
    </source>
</evidence>
<comment type="caution">
    <text evidence="14">The sequence shown here is derived from an EMBL/GenBank/DDBJ whole genome shotgun (WGS) entry which is preliminary data.</text>
</comment>
<evidence type="ECO:0000256" key="2">
    <source>
        <dbReference type="ARBA" id="ARBA00007783"/>
    </source>
</evidence>
<dbReference type="PRINTS" id="PR00164">
    <property type="entry name" value="ABC2TRNSPORT"/>
</dbReference>
<dbReference type="Proteomes" id="UP000192491">
    <property type="component" value="Unassembled WGS sequence"/>
</dbReference>
<evidence type="ECO:0000256" key="9">
    <source>
        <dbReference type="ARBA" id="ARBA00023136"/>
    </source>
</evidence>
<proteinExistence type="inferred from homology"/>
<evidence type="ECO:0000256" key="11">
    <source>
        <dbReference type="SAM" id="SignalP"/>
    </source>
</evidence>
<comment type="similarity">
    <text evidence="2">Belongs to the ABC-2 integral membrane protein family.</text>
</comment>
<feature type="domain" description="PpiC" evidence="12">
    <location>
        <begin position="109"/>
        <end position="181"/>
    </location>
</feature>
<evidence type="ECO:0000256" key="3">
    <source>
        <dbReference type="ARBA" id="ARBA00022448"/>
    </source>
</evidence>
<feature type="transmembrane region" description="Helical" evidence="10">
    <location>
        <begin position="382"/>
        <end position="407"/>
    </location>
</feature>
<keyword evidence="7 10" id="KW-1133">Transmembrane helix</keyword>
<dbReference type="EMBL" id="MTEJ01000703">
    <property type="protein sequence ID" value="OQW99297.1"/>
    <property type="molecule type" value="Genomic_DNA"/>
</dbReference>
<name>A0A1Y1Q896_9GAMM</name>
<keyword evidence="11" id="KW-0732">Signal</keyword>
<accession>A0A1Y1Q896</accession>
<keyword evidence="6 10" id="KW-0812">Transmembrane</keyword>
<evidence type="ECO:0000256" key="10">
    <source>
        <dbReference type="SAM" id="Phobius"/>
    </source>
</evidence>
<sequence length="435" mass="48302">MLRNLTFALLCACAFPAVAAAPAETTFIRDALIKQGLDKGLDKSPELEKRVTEFRHEQLARLALEAARDEGMPDFSARAEELYQARMAPQYQLPLRLRVRALELTIPDGKETEIRAKLDSIRADIAAGKTDVKAAVLANSTAADLKLTEGDSQWFQQGQKPDVFFEAAAQLSVDKPLSEVFFHQKTAYLLAFIDKKAPETRTFAEVKPEIIAELQQEYREDREKTLIEALKAEFLAQNPEVNAATLTLLGQLLRHDLRERYAGTALGVFWLLAQPLFMLLVYALVFGEILQLRVGAAADSAQFTAWLFTGLTVFNALGEVLTRAPSILTERRELLLNSPLQPALLPLLPVGSSLVLEGLSVGLLLLWLLLQGQWQPLGVLCYLPFLVLRVVFSLAFAYGLAVLGVFLRDLRQMMPPLLTVLLLISPIVYPLQVVP</sequence>
<dbReference type="Pfam" id="PF01061">
    <property type="entry name" value="ABC2_membrane"/>
    <property type="match status" value="1"/>
</dbReference>
<dbReference type="Pfam" id="PF00639">
    <property type="entry name" value="Rotamase"/>
    <property type="match status" value="1"/>
</dbReference>
<feature type="non-terminal residue" evidence="14">
    <location>
        <position position="435"/>
    </location>
</feature>
<dbReference type="Gene3D" id="3.10.50.40">
    <property type="match status" value="1"/>
</dbReference>
<dbReference type="GO" id="GO:0015774">
    <property type="term" value="P:polysaccharide transport"/>
    <property type="evidence" value="ECO:0007669"/>
    <property type="project" value="UniProtKB-KW"/>
</dbReference>
<keyword evidence="9 10" id="KW-0472">Membrane</keyword>
<dbReference type="GO" id="GO:0140359">
    <property type="term" value="F:ABC-type transporter activity"/>
    <property type="evidence" value="ECO:0007669"/>
    <property type="project" value="InterPro"/>
</dbReference>
<evidence type="ECO:0000256" key="8">
    <source>
        <dbReference type="ARBA" id="ARBA00023047"/>
    </source>
</evidence>
<dbReference type="PANTHER" id="PTHR30413:SF10">
    <property type="entry name" value="CAPSULE POLYSACCHARIDE EXPORT INNER-MEMBRANE PROTEIN CTRC"/>
    <property type="match status" value="1"/>
</dbReference>
<keyword evidence="4" id="KW-1003">Cell membrane</keyword>
<gene>
    <name evidence="14" type="ORF">BWK73_50725</name>
</gene>
<dbReference type="InterPro" id="IPR013525">
    <property type="entry name" value="ABC2_TM"/>
</dbReference>
<dbReference type="STRING" id="1123401.GCA_000621325_01714"/>
<evidence type="ECO:0000256" key="6">
    <source>
        <dbReference type="ARBA" id="ARBA00022692"/>
    </source>
</evidence>
<evidence type="ECO:0000259" key="13">
    <source>
        <dbReference type="Pfam" id="PF01061"/>
    </source>
</evidence>
<dbReference type="PANTHER" id="PTHR30413">
    <property type="entry name" value="INNER MEMBRANE TRANSPORT PERMEASE"/>
    <property type="match status" value="1"/>
</dbReference>
<evidence type="ECO:0008006" key="16">
    <source>
        <dbReference type="Google" id="ProtNLM"/>
    </source>
</evidence>
<keyword evidence="5" id="KW-0762">Sugar transport</keyword>
<dbReference type="GO" id="GO:0015920">
    <property type="term" value="P:lipopolysaccharide transport"/>
    <property type="evidence" value="ECO:0007669"/>
    <property type="project" value="TreeGrafter"/>
</dbReference>
<dbReference type="InterPro" id="IPR046357">
    <property type="entry name" value="PPIase_dom_sf"/>
</dbReference>
<keyword evidence="8" id="KW-0625">Polysaccharide transport</keyword>
<feature type="transmembrane region" description="Helical" evidence="10">
    <location>
        <begin position="305"/>
        <end position="324"/>
    </location>
</feature>
<protein>
    <recommendedName>
        <fullName evidence="16">PpiC domain-containing protein</fullName>
    </recommendedName>
</protein>
<dbReference type="GO" id="GO:0003755">
    <property type="term" value="F:peptidyl-prolyl cis-trans isomerase activity"/>
    <property type="evidence" value="ECO:0007669"/>
    <property type="project" value="InterPro"/>
</dbReference>
<feature type="signal peptide" evidence="11">
    <location>
        <begin position="1"/>
        <end position="19"/>
    </location>
</feature>
<evidence type="ECO:0000313" key="14">
    <source>
        <dbReference type="EMBL" id="OQW99297.1"/>
    </source>
</evidence>
<dbReference type="GO" id="GO:0043190">
    <property type="term" value="C:ATP-binding cassette (ABC) transporter complex"/>
    <property type="evidence" value="ECO:0007669"/>
    <property type="project" value="InterPro"/>
</dbReference>
<dbReference type="AlphaFoldDB" id="A0A1Y1Q896"/>
<comment type="subcellular location">
    <subcellularLocation>
        <location evidence="1">Cell membrane</location>
        <topology evidence="1">Multi-pass membrane protein</topology>
    </subcellularLocation>
</comment>
<dbReference type="SUPFAM" id="SSF54534">
    <property type="entry name" value="FKBP-like"/>
    <property type="match status" value="1"/>
</dbReference>
<feature type="transmembrane region" description="Helical" evidence="10">
    <location>
        <begin position="261"/>
        <end position="285"/>
    </location>
</feature>
<feature type="chain" id="PRO_5013028017" description="PpiC domain-containing protein" evidence="11">
    <location>
        <begin position="20"/>
        <end position="435"/>
    </location>
</feature>
<feature type="transmembrane region" description="Helical" evidence="10">
    <location>
        <begin position="413"/>
        <end position="431"/>
    </location>
</feature>
<evidence type="ECO:0000256" key="4">
    <source>
        <dbReference type="ARBA" id="ARBA00022475"/>
    </source>
</evidence>
<evidence type="ECO:0000259" key="12">
    <source>
        <dbReference type="Pfam" id="PF00639"/>
    </source>
</evidence>
<feature type="domain" description="ABC-2 type transporter transmembrane" evidence="13">
    <location>
        <begin position="249"/>
        <end position="435"/>
    </location>
</feature>
<reference evidence="14 15" key="1">
    <citation type="submission" date="2017-01" db="EMBL/GenBank/DDBJ databases">
        <title>Novel large sulfur bacteria in the metagenomes of groundwater-fed chemosynthetic microbial mats in the Lake Huron basin.</title>
        <authorList>
            <person name="Sharrar A.M."/>
            <person name="Flood B.E."/>
            <person name="Bailey J.V."/>
            <person name="Jones D.S."/>
            <person name="Biddanda B."/>
            <person name="Ruberg S.A."/>
            <person name="Marcus D.N."/>
            <person name="Dick G.J."/>
        </authorList>
    </citation>
    <scope>NUCLEOTIDE SEQUENCE [LARGE SCALE GENOMIC DNA]</scope>
    <source>
        <strain evidence="14">A8</strain>
    </source>
</reference>
<evidence type="ECO:0000256" key="5">
    <source>
        <dbReference type="ARBA" id="ARBA00022597"/>
    </source>
</evidence>
<dbReference type="InterPro" id="IPR000412">
    <property type="entry name" value="ABC_2_transport"/>
</dbReference>